<reference evidence="1" key="1">
    <citation type="submission" date="2019-08" db="EMBL/GenBank/DDBJ databases">
        <authorList>
            <person name="Kucharzyk K."/>
            <person name="Murdoch R.W."/>
            <person name="Higgins S."/>
            <person name="Loffler F."/>
        </authorList>
    </citation>
    <scope>NUCLEOTIDE SEQUENCE</scope>
</reference>
<gene>
    <name evidence="1" type="ORF">SDC9_197482</name>
</gene>
<protein>
    <submittedName>
        <fullName evidence="1">Uncharacterized protein</fullName>
    </submittedName>
</protein>
<accession>A0A645IEX8</accession>
<dbReference type="EMBL" id="VSSQ01113491">
    <property type="protein sequence ID" value="MPN49858.1"/>
    <property type="molecule type" value="Genomic_DNA"/>
</dbReference>
<name>A0A645IEX8_9ZZZZ</name>
<proteinExistence type="predicted"/>
<evidence type="ECO:0000313" key="1">
    <source>
        <dbReference type="EMBL" id="MPN49858.1"/>
    </source>
</evidence>
<comment type="caution">
    <text evidence="1">The sequence shown here is derived from an EMBL/GenBank/DDBJ whole genome shotgun (WGS) entry which is preliminary data.</text>
</comment>
<sequence>MPPAEVEERVGTAGHSFGEAVQLHQRAFDNLHKRGGRQAAEPHRTRANHRDDAHAGFDACARKRGADHAGCARYDYSLHFECSVNGINIVRSNSSRGRNGAISSSGRETICPSGVCREETLGSTACSVPTKTSQSSGLGSERISCKREPRSWQLWMAQ</sequence>
<dbReference type="AlphaFoldDB" id="A0A645IEX8"/>
<organism evidence="1">
    <name type="scientific">bioreactor metagenome</name>
    <dbReference type="NCBI Taxonomy" id="1076179"/>
    <lineage>
        <taxon>unclassified sequences</taxon>
        <taxon>metagenomes</taxon>
        <taxon>ecological metagenomes</taxon>
    </lineage>
</organism>